<protein>
    <submittedName>
        <fullName evidence="1">Uncharacterized protein</fullName>
    </submittedName>
</protein>
<sequence>MVVVALVATATQQALAHTQLYNVAIGTTVYKHDQYIQPVVGPRLSPVADFTKKEIRCRNVDGTSPNTPFLGVKAGTTFSVNWRHHNDTLQDNMVSPSHRGPCMIYLGKITPNPDDIQWFKIYHMGFNKDSNKWCSDVARDNHGKVDIVIPKDLEDGKYILRTELLALHKAALPMGAQFYPNCVHIDITGSNNKFLTPPPAYVKFPGAYQSTDKGILYNWRTDKGLTYEIPGPVVYPPVKK</sequence>
<accession>A0ACC1M9F8</accession>
<proteinExistence type="predicted"/>
<keyword evidence="2" id="KW-1185">Reference proteome</keyword>
<reference evidence="1" key="1">
    <citation type="submission" date="2022-07" db="EMBL/GenBank/DDBJ databases">
        <title>Phylogenomic reconstructions and comparative analyses of Kickxellomycotina fungi.</title>
        <authorList>
            <person name="Reynolds N.K."/>
            <person name="Stajich J.E."/>
            <person name="Barry K."/>
            <person name="Grigoriev I.V."/>
            <person name="Crous P."/>
            <person name="Smith M.E."/>
        </authorList>
    </citation>
    <scope>NUCLEOTIDE SEQUENCE</scope>
    <source>
        <strain evidence="1">CBS 190363</strain>
    </source>
</reference>
<dbReference type="EMBL" id="JANBVB010000009">
    <property type="protein sequence ID" value="KAJ2900224.1"/>
    <property type="molecule type" value="Genomic_DNA"/>
</dbReference>
<gene>
    <name evidence="1" type="ORF">IWW38_000644</name>
</gene>
<evidence type="ECO:0000313" key="2">
    <source>
        <dbReference type="Proteomes" id="UP001139981"/>
    </source>
</evidence>
<dbReference type="Proteomes" id="UP001139981">
    <property type="component" value="Unassembled WGS sequence"/>
</dbReference>
<comment type="caution">
    <text evidence="1">The sequence shown here is derived from an EMBL/GenBank/DDBJ whole genome shotgun (WGS) entry which is preliminary data.</text>
</comment>
<organism evidence="1 2">
    <name type="scientific">Coemansia aciculifera</name>
    <dbReference type="NCBI Taxonomy" id="417176"/>
    <lineage>
        <taxon>Eukaryota</taxon>
        <taxon>Fungi</taxon>
        <taxon>Fungi incertae sedis</taxon>
        <taxon>Zoopagomycota</taxon>
        <taxon>Kickxellomycotina</taxon>
        <taxon>Kickxellomycetes</taxon>
        <taxon>Kickxellales</taxon>
        <taxon>Kickxellaceae</taxon>
        <taxon>Coemansia</taxon>
    </lineage>
</organism>
<evidence type="ECO:0000313" key="1">
    <source>
        <dbReference type="EMBL" id="KAJ2900224.1"/>
    </source>
</evidence>
<name>A0ACC1M9F8_9FUNG</name>